<protein>
    <submittedName>
        <fullName evidence="1">Uncharacterized protein</fullName>
    </submittedName>
</protein>
<proteinExistence type="predicted"/>
<accession>A0A8H3XR63</accession>
<organism evidence="1 2">
    <name type="scientific">Aspergillus udagawae</name>
    <dbReference type="NCBI Taxonomy" id="91492"/>
    <lineage>
        <taxon>Eukaryota</taxon>
        <taxon>Fungi</taxon>
        <taxon>Dikarya</taxon>
        <taxon>Ascomycota</taxon>
        <taxon>Pezizomycotina</taxon>
        <taxon>Eurotiomycetes</taxon>
        <taxon>Eurotiomycetidae</taxon>
        <taxon>Eurotiales</taxon>
        <taxon>Aspergillaceae</taxon>
        <taxon>Aspergillus</taxon>
        <taxon>Aspergillus subgen. Fumigati</taxon>
    </lineage>
</organism>
<name>A0A8H3XR63_9EURO</name>
<comment type="caution">
    <text evidence="1">The sequence shown here is derived from an EMBL/GenBank/DDBJ whole genome shotgun (WGS) entry which is preliminary data.</text>
</comment>
<evidence type="ECO:0000313" key="2">
    <source>
        <dbReference type="Proteomes" id="UP000465221"/>
    </source>
</evidence>
<sequence>MAELTCEQARQIVDEISQRNGIITDEDRAATPPAVLKALQSVRNRLGSHLDLWTLCDTPEVRRDVVFQLISSTRSLQYNWAKKQGKEPYFSLDVSPDRMIIDTNDDGCLESDIVQLSEGCSHCVPSYRTNKLYDEVLLYTSRIAREAHVQSGPFSFTLGTRSPGDRLGFATPVNKDPESLPAGVRTRIILYPALPKGFDKFVREFTDIANNGFVLLDPDDARQPMCKKFVFITYLGNFQLTRLTYEFQVRDGILEVTKINTGLFKSSLQSTECFLLYKPTIPPFSSDRMALLFPIDEDSRPVIRSRKAYHIVGSFAFPISGEEFSFVVCATVTKFDPVRDVDLDTSTLLQTCVVDSFCGAVTFCQNHSMPYGWVQYIPKQSSVSPAWHKTVQGLIENLREAPVFQSQNGVLKSLSSLRYLSPEHYGADNEPLFGASDDEHYLSTKYSAYLDCLKPLGLQEVSDHEVLERLKPILTKPLRANLQKERMSLILRLLIVWLKRDPNSTLATEIRNIPVIELSNGSFVRGNGLNLTRSEADLAFANDAVYFPTDTNGNDLPKCLGILTVSEEAVSDNDQKELFRLLGVRRASPELVMGLITRHSHATSFVPTARSLIADFMRILCYVYDSCAKDDSLKTPCLIVFDEHCLRRTVCRDSCPRYIPSDIYLRTDGAYGTEAIAKRLDSGALFSPRLRLLHPAFLYPKLISKTQMANDTWRTWLEQQGITRRVPRLTHWNNRKQLSELFNTIISHHPDILLGVLGRYWDTYGTEIKEEPLIASAIKGAKVPTSDGLARLDECYFPIPEICNMVEAVSTTLNIKFLKLPGIWDLDSEQEWGFLRELGVSGGGAATFIRVVKDRLLSTMTLEGAKPHFFELYRWISERLSDDLWEFFDDEKIVYIPNSGDGANLVCLDQCVWHGPSWLRTVYALAFHEEYTSDSKIRGLFLHTLDVQDADWGTYMTELMHLQDVGVGLIEETRRIYQAIMEDVEEEEDWNSLRTQFQRYKMIYVPGSKQWYSPQQCIWASFSTGDKMGIRNVYPDMKSFFVEKLQVQPPSISSYISRIQHLSKDKGSVTEVIESLCDINDLQPTMPDLNRLKLIDFLPIEGTDEEFYWGSVTSDFFIIDKDGWPMLFYGKVPTVQFRLAEVRKLAPLLKSLGLENRFISICAARKTSVSEMPSQTSLHLTTDFRQRSSGLSRCIAHYNGGNVRAARELYNTFQKAVVYETEHIVGKCSLNSLSGSSTSLQTYSRLHMEYLNGKLSIFVPRDENERLICYATQLPESLITSLEIKHPAAHGIFATVLQVPVEIVHGILEIHGIPEVTDLDPVSPVIIDDSESDYEDALEEVFLPRASIAWGGKDQLLASGQSELQLVLRSKNMHITEYRSHSDRHEKMVKEHADG</sequence>
<dbReference type="EMBL" id="BLKC01000157">
    <property type="protein sequence ID" value="GFF57717.1"/>
    <property type="molecule type" value="Genomic_DNA"/>
</dbReference>
<gene>
    <name evidence="1" type="ORF">IFM46972_10876</name>
</gene>
<dbReference type="Proteomes" id="UP000465221">
    <property type="component" value="Unassembled WGS sequence"/>
</dbReference>
<reference evidence="1 2" key="1">
    <citation type="submission" date="2020-01" db="EMBL/GenBank/DDBJ databases">
        <title>Draft genome sequence of Aspergillus udagawae IFM 46972.</title>
        <authorList>
            <person name="Takahashi H."/>
            <person name="Yaguchi T."/>
        </authorList>
    </citation>
    <scope>NUCLEOTIDE SEQUENCE [LARGE SCALE GENOMIC DNA]</scope>
    <source>
        <strain evidence="1 2">IFM 46972</strain>
    </source>
</reference>
<evidence type="ECO:0000313" key="1">
    <source>
        <dbReference type="EMBL" id="GFF57717.1"/>
    </source>
</evidence>